<evidence type="ECO:0000256" key="1">
    <source>
        <dbReference type="SAM" id="SignalP"/>
    </source>
</evidence>
<organism evidence="2 3">
    <name type="scientific">Yokenella regensburgei</name>
    <dbReference type="NCBI Taxonomy" id="158877"/>
    <lineage>
        <taxon>Bacteria</taxon>
        <taxon>Pseudomonadati</taxon>
        <taxon>Pseudomonadota</taxon>
        <taxon>Gammaproteobacteria</taxon>
        <taxon>Enterobacterales</taxon>
        <taxon>Enterobacteriaceae</taxon>
        <taxon>Yokenella</taxon>
    </lineage>
</organism>
<dbReference type="Proteomes" id="UP000251313">
    <property type="component" value="Unassembled WGS sequence"/>
</dbReference>
<name>A0AB38G1B1_9ENTR</name>
<keyword evidence="1" id="KW-0732">Signal</keyword>
<reference evidence="2 3" key="1">
    <citation type="submission" date="2018-06" db="EMBL/GenBank/DDBJ databases">
        <authorList>
            <consortium name="Pathogen Informatics"/>
            <person name="Doyle S."/>
        </authorList>
    </citation>
    <scope>NUCLEOTIDE SEQUENCE [LARGE SCALE GENOMIC DNA]</scope>
    <source>
        <strain evidence="2 3">NCTC11967</strain>
    </source>
</reference>
<protein>
    <submittedName>
        <fullName evidence="2">Uncharacterized protein</fullName>
    </submittedName>
</protein>
<evidence type="ECO:0000313" key="3">
    <source>
        <dbReference type="Proteomes" id="UP000251313"/>
    </source>
</evidence>
<comment type="caution">
    <text evidence="2">The sequence shown here is derived from an EMBL/GenBank/DDBJ whole genome shotgun (WGS) entry which is preliminary data.</text>
</comment>
<dbReference type="EMBL" id="UAVL01000021">
    <property type="protein sequence ID" value="SQA65442.1"/>
    <property type="molecule type" value="Genomic_DNA"/>
</dbReference>
<gene>
    <name evidence="2" type="ORF">NCTC11967_04473</name>
</gene>
<proteinExistence type="predicted"/>
<evidence type="ECO:0000313" key="2">
    <source>
        <dbReference type="EMBL" id="SQA65442.1"/>
    </source>
</evidence>
<feature type="chain" id="PRO_5044314624" evidence="1">
    <location>
        <begin position="20"/>
        <end position="136"/>
    </location>
</feature>
<dbReference type="AlphaFoldDB" id="A0AB38G1B1"/>
<accession>A0AB38G1B1</accession>
<dbReference type="RefSeq" id="WP_038255450.1">
    <property type="nucleotide sequence ID" value="NZ_UAVL01000021.1"/>
</dbReference>
<sequence length="136" mass="15746">MKYLFFYLSFLMVSTSAMAKQDNELFACTAKTGEKIRLYIDDNYFVISVNESKIKSRNTAEEIKDEFKPISEYDDEYLEFNASDKYVSVGNFNQNDDSDDNPQNKLNVSYLNGSKKSENYVCTDDYHNNISSLLLN</sequence>
<feature type="signal peptide" evidence="1">
    <location>
        <begin position="1"/>
        <end position="19"/>
    </location>
</feature>